<protein>
    <recommendedName>
        <fullName evidence="2">Fungal lipase-type domain-containing protein</fullName>
    </recommendedName>
</protein>
<accession>A0A6J5UVX1</accession>
<dbReference type="EMBL" id="CAEKDK010000005">
    <property type="protein sequence ID" value="CAB4280172.1"/>
    <property type="molecule type" value="Genomic_DNA"/>
</dbReference>
<gene>
    <name evidence="3" type="ORF">CURHAP_LOCUS32929</name>
</gene>
<dbReference type="Gene3D" id="3.40.50.1820">
    <property type="entry name" value="alpha/beta hydrolase"/>
    <property type="match status" value="1"/>
</dbReference>
<dbReference type="PANTHER" id="PTHR31479:SF2">
    <property type="entry name" value="ALPHA_BETA-HYDROLASES SUPERFAMILY PROTEIN"/>
    <property type="match status" value="1"/>
</dbReference>
<keyword evidence="1" id="KW-0378">Hydrolase</keyword>
<reference evidence="3 4" key="1">
    <citation type="submission" date="2020-05" db="EMBL/GenBank/DDBJ databases">
        <authorList>
            <person name="Campoy J."/>
            <person name="Schneeberger K."/>
            <person name="Spophaly S."/>
        </authorList>
    </citation>
    <scope>NUCLEOTIDE SEQUENCE [LARGE SCALE GENOMIC DNA]</scope>
    <source>
        <strain evidence="3">PruArmRojPasFocal</strain>
    </source>
</reference>
<dbReference type="AlphaFoldDB" id="A0A6J5UVX1"/>
<evidence type="ECO:0000313" key="4">
    <source>
        <dbReference type="Proteomes" id="UP000507222"/>
    </source>
</evidence>
<dbReference type="Pfam" id="PF01764">
    <property type="entry name" value="Lipase_3"/>
    <property type="match status" value="1"/>
</dbReference>
<dbReference type="SUPFAM" id="SSF53474">
    <property type="entry name" value="alpha/beta-Hydrolases"/>
    <property type="match status" value="1"/>
</dbReference>
<proteinExistence type="predicted"/>
<dbReference type="GO" id="GO:0016787">
    <property type="term" value="F:hydrolase activity"/>
    <property type="evidence" value="ECO:0007669"/>
    <property type="project" value="UniProtKB-KW"/>
</dbReference>
<sequence>MQAVRNMVAAVGDSNVWLAGHSLGSAMAMLAGKTMASNGIFLKSFLFNPPFVSAPIERIKDKRVKHRLRIAGSVITAGLTLAMKAKQQPQQRSHSEENPFTTLSAWFPSLFVNPADDICSEYIGYFEHRHTMQDIGAEAIERIATQHSIVDLLMRATEKQPAPEPPILHLIPSANLTVNLTPSRGFKEAHGIQQWWRDDLQLQSELHEYR</sequence>
<dbReference type="CDD" id="cd00741">
    <property type="entry name" value="Lipase"/>
    <property type="match status" value="1"/>
</dbReference>
<organism evidence="3 4">
    <name type="scientific">Prunus armeniaca</name>
    <name type="common">Apricot</name>
    <name type="synonym">Armeniaca vulgaris</name>
    <dbReference type="NCBI Taxonomy" id="36596"/>
    <lineage>
        <taxon>Eukaryota</taxon>
        <taxon>Viridiplantae</taxon>
        <taxon>Streptophyta</taxon>
        <taxon>Embryophyta</taxon>
        <taxon>Tracheophyta</taxon>
        <taxon>Spermatophyta</taxon>
        <taxon>Magnoliopsida</taxon>
        <taxon>eudicotyledons</taxon>
        <taxon>Gunneridae</taxon>
        <taxon>Pentapetalae</taxon>
        <taxon>rosids</taxon>
        <taxon>fabids</taxon>
        <taxon>Rosales</taxon>
        <taxon>Rosaceae</taxon>
        <taxon>Amygdaloideae</taxon>
        <taxon>Amygdaleae</taxon>
        <taxon>Prunus</taxon>
    </lineage>
</organism>
<dbReference type="GO" id="GO:0006629">
    <property type="term" value="P:lipid metabolic process"/>
    <property type="evidence" value="ECO:0007669"/>
    <property type="project" value="InterPro"/>
</dbReference>
<evidence type="ECO:0000259" key="2">
    <source>
        <dbReference type="Pfam" id="PF01764"/>
    </source>
</evidence>
<dbReference type="InterPro" id="IPR002921">
    <property type="entry name" value="Fungal_lipase-type"/>
</dbReference>
<dbReference type="PANTHER" id="PTHR31479">
    <property type="entry name" value="ALPHA/BETA-HYDROLASES SUPERFAMILY PROTEIN"/>
    <property type="match status" value="1"/>
</dbReference>
<evidence type="ECO:0000256" key="1">
    <source>
        <dbReference type="ARBA" id="ARBA00022801"/>
    </source>
</evidence>
<feature type="domain" description="Fungal lipase-type" evidence="2">
    <location>
        <begin position="2"/>
        <end position="42"/>
    </location>
</feature>
<name>A0A6J5UVX1_PRUAR</name>
<dbReference type="Proteomes" id="UP000507222">
    <property type="component" value="Unassembled WGS sequence"/>
</dbReference>
<dbReference type="InterPro" id="IPR029058">
    <property type="entry name" value="AB_hydrolase_fold"/>
</dbReference>
<evidence type="ECO:0000313" key="3">
    <source>
        <dbReference type="EMBL" id="CAB4280172.1"/>
    </source>
</evidence>